<dbReference type="AlphaFoldDB" id="A0A812BDL5"/>
<protein>
    <recommendedName>
        <fullName evidence="2">DUF7041 domain-containing protein</fullName>
    </recommendedName>
</protein>
<feature type="region of interest" description="Disordered" evidence="1">
    <location>
        <begin position="213"/>
        <end position="242"/>
    </location>
</feature>
<dbReference type="InterPro" id="IPR055469">
    <property type="entry name" value="DUF7041"/>
</dbReference>
<evidence type="ECO:0000259" key="2">
    <source>
        <dbReference type="Pfam" id="PF23055"/>
    </source>
</evidence>
<dbReference type="Pfam" id="PF23055">
    <property type="entry name" value="DUF7041"/>
    <property type="match status" value="1"/>
</dbReference>
<feature type="compositionally biased region" description="Basic residues" evidence="1">
    <location>
        <begin position="220"/>
        <end position="236"/>
    </location>
</feature>
<dbReference type="OrthoDB" id="6262499at2759"/>
<proteinExistence type="predicted"/>
<dbReference type="EMBL" id="CAHIKZ030000536">
    <property type="protein sequence ID" value="CAE1178882.1"/>
    <property type="molecule type" value="Genomic_DNA"/>
</dbReference>
<evidence type="ECO:0000313" key="4">
    <source>
        <dbReference type="Proteomes" id="UP000597762"/>
    </source>
</evidence>
<evidence type="ECO:0000313" key="3">
    <source>
        <dbReference type="EMBL" id="CAE1178882.1"/>
    </source>
</evidence>
<name>A0A812BDL5_ACAPH</name>
<reference evidence="3" key="1">
    <citation type="submission" date="2021-01" db="EMBL/GenBank/DDBJ databases">
        <authorList>
            <person name="Li R."/>
            <person name="Bekaert M."/>
        </authorList>
    </citation>
    <scope>NUCLEOTIDE SEQUENCE</scope>
    <source>
        <strain evidence="3">Farmed</strain>
    </source>
</reference>
<accession>A0A812BDL5</accession>
<dbReference type="PANTHER" id="PTHR33327:SF3">
    <property type="entry name" value="RNA-DIRECTED DNA POLYMERASE"/>
    <property type="match status" value="1"/>
</dbReference>
<gene>
    <name evidence="3" type="ORF">SPHA_15457</name>
</gene>
<feature type="domain" description="DUF7041" evidence="2">
    <location>
        <begin position="17"/>
        <end position="97"/>
    </location>
</feature>
<sequence>MAEPTTVSETAIKLEMPAFNANVQTWFLQLDAIFQARRITSQQSKFAAVVEKLPAEIAAEVADILTSVPVEKPYEILKEAILHRSGFSEEKRIRELLSNVTTEDAKPSQLLRRMQQLLGENDISTTVFKQMWLDKLPPEVVRILAALAEDVDIQKLAIIADKITDTAPIKHISATNTRDGLMPDIDRQIQKLSTELQDISIQLRELQNAHLSRHDNQYTKRNKQRWRSNSRHRYKRQRNEYQNENVGIMKLLARKLTSADNHVRIRNHQPPNSRETDILAPSRDVGCQATQD</sequence>
<evidence type="ECO:0000256" key="1">
    <source>
        <dbReference type="SAM" id="MobiDB-lite"/>
    </source>
</evidence>
<dbReference type="PANTHER" id="PTHR33327">
    <property type="entry name" value="ENDONUCLEASE"/>
    <property type="match status" value="1"/>
</dbReference>
<comment type="caution">
    <text evidence="3">The sequence shown here is derived from an EMBL/GenBank/DDBJ whole genome shotgun (WGS) entry which is preliminary data.</text>
</comment>
<keyword evidence="4" id="KW-1185">Reference proteome</keyword>
<dbReference type="Proteomes" id="UP000597762">
    <property type="component" value="Unassembled WGS sequence"/>
</dbReference>
<organism evidence="3 4">
    <name type="scientific">Acanthosepion pharaonis</name>
    <name type="common">Pharaoh cuttlefish</name>
    <name type="synonym">Sepia pharaonis</name>
    <dbReference type="NCBI Taxonomy" id="158019"/>
    <lineage>
        <taxon>Eukaryota</taxon>
        <taxon>Metazoa</taxon>
        <taxon>Spiralia</taxon>
        <taxon>Lophotrochozoa</taxon>
        <taxon>Mollusca</taxon>
        <taxon>Cephalopoda</taxon>
        <taxon>Coleoidea</taxon>
        <taxon>Decapodiformes</taxon>
        <taxon>Sepiida</taxon>
        <taxon>Sepiina</taxon>
        <taxon>Sepiidae</taxon>
        <taxon>Acanthosepion</taxon>
    </lineage>
</organism>